<gene>
    <name evidence="1" type="ORF">MY490_19100</name>
</gene>
<dbReference type="Proteomes" id="UP000830639">
    <property type="component" value="Chromosome"/>
</dbReference>
<keyword evidence="2" id="KW-1185">Reference proteome</keyword>
<evidence type="ECO:0000313" key="2">
    <source>
        <dbReference type="Proteomes" id="UP000830639"/>
    </source>
</evidence>
<accession>A0ABY4JKZ5</accession>
<protein>
    <submittedName>
        <fullName evidence="1">Uncharacterized protein</fullName>
    </submittedName>
</protein>
<reference evidence="1 2" key="1">
    <citation type="submission" date="2022-04" db="EMBL/GenBank/DDBJ databases">
        <title>Mechanism of arsenic methylation and mitigation arsenic toxicity by Bacillus sp. LH14 from an Arsenic-Contaminated Paddy Soil.</title>
        <authorList>
            <person name="Wang D."/>
        </authorList>
    </citation>
    <scope>NUCLEOTIDE SEQUENCE [LARGE SCALE GENOMIC DNA]</scope>
    <source>
        <strain evidence="1 2">LH14</strain>
    </source>
</reference>
<sequence>MTKVNLPYGVTGGYYMPGEEPEPPSIDKSKFYAKCKEVASLKHIKYEILSDLETDYKNFYAVKFFFLPQPIYAVVNDAHPFLAFCLADEYGKFGNSFPLNFIDFKELAEEFWDYTVMKVKELNKQFNIEEHEELRNVRTIKEQVQRWEPRTIGDVMFNYWD</sequence>
<evidence type="ECO:0000313" key="1">
    <source>
        <dbReference type="EMBL" id="UPM53859.1"/>
    </source>
</evidence>
<dbReference type="EMBL" id="CP096034">
    <property type="protein sequence ID" value="UPM53859.1"/>
    <property type="molecule type" value="Genomic_DNA"/>
</dbReference>
<dbReference type="RefSeq" id="WP_248267095.1">
    <property type="nucleotide sequence ID" value="NZ_CP096034.1"/>
</dbReference>
<organism evidence="1 2">
    <name type="scientific">Gottfriedia acidiceleris</name>
    <dbReference type="NCBI Taxonomy" id="371036"/>
    <lineage>
        <taxon>Bacteria</taxon>
        <taxon>Bacillati</taxon>
        <taxon>Bacillota</taxon>
        <taxon>Bacilli</taxon>
        <taxon>Bacillales</taxon>
        <taxon>Bacillaceae</taxon>
        <taxon>Gottfriedia</taxon>
    </lineage>
</organism>
<proteinExistence type="predicted"/>
<name>A0ABY4JKZ5_9BACI</name>